<gene>
    <name evidence="2" type="ORF">GCM10010917_14670</name>
</gene>
<feature type="compositionally biased region" description="Basic and acidic residues" evidence="1">
    <location>
        <begin position="139"/>
        <end position="155"/>
    </location>
</feature>
<proteinExistence type="predicted"/>
<dbReference type="RefSeq" id="WP_094095032.1">
    <property type="nucleotide sequence ID" value="NZ_BMHF01000004.1"/>
</dbReference>
<feature type="compositionally biased region" description="Low complexity" evidence="1">
    <location>
        <begin position="59"/>
        <end position="68"/>
    </location>
</feature>
<evidence type="ECO:0000313" key="2">
    <source>
        <dbReference type="EMBL" id="GGA30680.1"/>
    </source>
</evidence>
<protein>
    <submittedName>
        <fullName evidence="2">Uncharacterized protein</fullName>
    </submittedName>
</protein>
<keyword evidence="3" id="KW-1185">Reference proteome</keyword>
<sequence>MIYGFIILVILGILFLIFFNVRNARRNSGGAEEDLSSSRHETAGGADASDSPAEEALLEPEAVVPAEPGVNPDSFDPASLDNAAAVGAIEVDDPPVTSAAADLKAARQGSLDAQYRDALRRFAAEEGSGSQDAGSARAEGAKSKSADEAYRDALRAMRRKD</sequence>
<name>A0ABQ1FVC3_9BACL</name>
<evidence type="ECO:0000313" key="3">
    <source>
        <dbReference type="Proteomes" id="UP000609323"/>
    </source>
</evidence>
<comment type="caution">
    <text evidence="2">The sequence shown here is derived from an EMBL/GenBank/DDBJ whole genome shotgun (WGS) entry which is preliminary data.</text>
</comment>
<organism evidence="2 3">
    <name type="scientific">Paenibacillus physcomitrellae</name>
    <dbReference type="NCBI Taxonomy" id="1619311"/>
    <lineage>
        <taxon>Bacteria</taxon>
        <taxon>Bacillati</taxon>
        <taxon>Bacillota</taxon>
        <taxon>Bacilli</taxon>
        <taxon>Bacillales</taxon>
        <taxon>Paenibacillaceae</taxon>
        <taxon>Paenibacillus</taxon>
    </lineage>
</organism>
<accession>A0ABQ1FVC3</accession>
<feature type="region of interest" description="Disordered" evidence="1">
    <location>
        <begin position="28"/>
        <end position="79"/>
    </location>
</feature>
<dbReference type="EMBL" id="BMHF01000004">
    <property type="protein sequence ID" value="GGA30680.1"/>
    <property type="molecule type" value="Genomic_DNA"/>
</dbReference>
<dbReference type="Proteomes" id="UP000609323">
    <property type="component" value="Unassembled WGS sequence"/>
</dbReference>
<reference evidence="3" key="1">
    <citation type="journal article" date="2019" name="Int. J. Syst. Evol. Microbiol.">
        <title>The Global Catalogue of Microorganisms (GCM) 10K type strain sequencing project: providing services to taxonomists for standard genome sequencing and annotation.</title>
        <authorList>
            <consortium name="The Broad Institute Genomics Platform"/>
            <consortium name="The Broad Institute Genome Sequencing Center for Infectious Disease"/>
            <person name="Wu L."/>
            <person name="Ma J."/>
        </authorList>
    </citation>
    <scope>NUCLEOTIDE SEQUENCE [LARGE SCALE GENOMIC DNA]</scope>
    <source>
        <strain evidence="3">CGMCC 1.15044</strain>
    </source>
</reference>
<feature type="region of interest" description="Disordered" evidence="1">
    <location>
        <begin position="122"/>
        <end position="161"/>
    </location>
</feature>
<evidence type="ECO:0000256" key="1">
    <source>
        <dbReference type="SAM" id="MobiDB-lite"/>
    </source>
</evidence>